<evidence type="ECO:0000313" key="9">
    <source>
        <dbReference type="Proteomes" id="UP001265746"/>
    </source>
</evidence>
<evidence type="ECO:0000259" key="7">
    <source>
        <dbReference type="Pfam" id="PF20684"/>
    </source>
</evidence>
<evidence type="ECO:0000256" key="3">
    <source>
        <dbReference type="ARBA" id="ARBA00022989"/>
    </source>
</evidence>
<dbReference type="GO" id="GO:0016020">
    <property type="term" value="C:membrane"/>
    <property type="evidence" value="ECO:0007669"/>
    <property type="project" value="UniProtKB-SubCell"/>
</dbReference>
<dbReference type="InterPro" id="IPR052337">
    <property type="entry name" value="SAT4-like"/>
</dbReference>
<keyword evidence="3 6" id="KW-1133">Transmembrane helix</keyword>
<keyword evidence="2 6" id="KW-0812">Transmembrane</keyword>
<keyword evidence="4 6" id="KW-0472">Membrane</keyword>
<dbReference type="InterPro" id="IPR049326">
    <property type="entry name" value="Rhodopsin_dom_fungi"/>
</dbReference>
<evidence type="ECO:0000256" key="2">
    <source>
        <dbReference type="ARBA" id="ARBA00022692"/>
    </source>
</evidence>
<sequence length="373" mass="41631">MPKYYETAAHVIAASVALPVVDILAVALKFKVRRIQKQPLKADDWSLVPATLLTLAIGIVLSYGATHHHAIGWPLEIPPDSKGGPARSATDQEMLARKVQYVFLLLYPLAIGSTKASLLFLYRRIFTINRRTRVIIVTTIALVGAWMAAFFFAELFQCSTKFWANWGSSHDIQTQCNKTTMIIFSVCLTDFLFDLTILIMPIPLIWQLRLSTGKKIGVLSIFLLGIVTVTASLVRLALLIPRVFSLEDTDASHRFVSLTTSLYWGMVEAGVGIFVACLPTLQFLFRKNKWRALFGLTATTPPSSAGLSISRSSKFKLSSNPAIQVDRTVDVTYANVDSNPILMKNQNWVHNNRSEGGLDDIEMQDDIFEVHRR</sequence>
<dbReference type="Pfam" id="PF20684">
    <property type="entry name" value="Fung_rhodopsin"/>
    <property type="match status" value="1"/>
</dbReference>
<dbReference type="EMBL" id="JAUJFL010000002">
    <property type="protein sequence ID" value="KAK2611830.1"/>
    <property type="molecule type" value="Genomic_DNA"/>
</dbReference>
<dbReference type="PANTHER" id="PTHR33048:SF157">
    <property type="entry name" value="INTEGRAL MEMBRANE PROTEIN"/>
    <property type="match status" value="1"/>
</dbReference>
<feature type="transmembrane region" description="Helical" evidence="6">
    <location>
        <begin position="261"/>
        <end position="285"/>
    </location>
</feature>
<protein>
    <recommendedName>
        <fullName evidence="7">Rhodopsin domain-containing protein</fullName>
    </recommendedName>
</protein>
<dbReference type="AlphaFoldDB" id="A0AAD9W7T8"/>
<comment type="caution">
    <text evidence="8">The sequence shown here is derived from an EMBL/GenBank/DDBJ whole genome shotgun (WGS) entry which is preliminary data.</text>
</comment>
<keyword evidence="9" id="KW-1185">Reference proteome</keyword>
<proteinExistence type="inferred from homology"/>
<feature type="transmembrane region" description="Helical" evidence="6">
    <location>
        <begin position="134"/>
        <end position="153"/>
    </location>
</feature>
<dbReference type="PANTHER" id="PTHR33048">
    <property type="entry name" value="PTH11-LIKE INTEGRAL MEMBRANE PROTEIN (AFU_ORTHOLOGUE AFUA_5G11245)"/>
    <property type="match status" value="1"/>
</dbReference>
<evidence type="ECO:0000313" key="8">
    <source>
        <dbReference type="EMBL" id="KAK2611830.1"/>
    </source>
</evidence>
<feature type="transmembrane region" description="Helical" evidence="6">
    <location>
        <begin position="44"/>
        <end position="65"/>
    </location>
</feature>
<feature type="transmembrane region" description="Helical" evidence="6">
    <location>
        <begin position="181"/>
        <end position="206"/>
    </location>
</feature>
<evidence type="ECO:0000256" key="5">
    <source>
        <dbReference type="ARBA" id="ARBA00038359"/>
    </source>
</evidence>
<name>A0AAD9W7T8_PHOAM</name>
<comment type="subcellular location">
    <subcellularLocation>
        <location evidence="1">Membrane</location>
        <topology evidence="1">Multi-pass membrane protein</topology>
    </subcellularLocation>
</comment>
<reference evidence="8" key="1">
    <citation type="submission" date="2023-06" db="EMBL/GenBank/DDBJ databases">
        <authorList>
            <person name="Noh H."/>
        </authorList>
    </citation>
    <scope>NUCLEOTIDE SEQUENCE</scope>
    <source>
        <strain evidence="8">DUCC20226</strain>
    </source>
</reference>
<accession>A0AAD9W7T8</accession>
<evidence type="ECO:0000256" key="6">
    <source>
        <dbReference type="SAM" id="Phobius"/>
    </source>
</evidence>
<gene>
    <name evidence="8" type="ORF">N8I77_005153</name>
</gene>
<organism evidence="8 9">
    <name type="scientific">Phomopsis amygdali</name>
    <name type="common">Fusicoccum amygdali</name>
    <dbReference type="NCBI Taxonomy" id="1214568"/>
    <lineage>
        <taxon>Eukaryota</taxon>
        <taxon>Fungi</taxon>
        <taxon>Dikarya</taxon>
        <taxon>Ascomycota</taxon>
        <taxon>Pezizomycotina</taxon>
        <taxon>Sordariomycetes</taxon>
        <taxon>Sordariomycetidae</taxon>
        <taxon>Diaporthales</taxon>
        <taxon>Diaporthaceae</taxon>
        <taxon>Diaporthe</taxon>
    </lineage>
</organism>
<evidence type="ECO:0000256" key="1">
    <source>
        <dbReference type="ARBA" id="ARBA00004141"/>
    </source>
</evidence>
<feature type="domain" description="Rhodopsin" evidence="7">
    <location>
        <begin position="29"/>
        <end position="287"/>
    </location>
</feature>
<feature type="transmembrane region" description="Helical" evidence="6">
    <location>
        <begin position="12"/>
        <end position="32"/>
    </location>
</feature>
<evidence type="ECO:0000256" key="4">
    <source>
        <dbReference type="ARBA" id="ARBA00023136"/>
    </source>
</evidence>
<dbReference type="Proteomes" id="UP001265746">
    <property type="component" value="Unassembled WGS sequence"/>
</dbReference>
<feature type="transmembrane region" description="Helical" evidence="6">
    <location>
        <begin position="218"/>
        <end position="241"/>
    </location>
</feature>
<comment type="similarity">
    <text evidence="5">Belongs to the SAT4 family.</text>
</comment>
<feature type="transmembrane region" description="Helical" evidence="6">
    <location>
        <begin position="101"/>
        <end position="122"/>
    </location>
</feature>